<dbReference type="Proteomes" id="UP000076587">
    <property type="component" value="Unassembled WGS sequence"/>
</dbReference>
<dbReference type="OrthoDB" id="9807853at2"/>
<dbReference type="GO" id="GO:0005524">
    <property type="term" value="F:ATP binding"/>
    <property type="evidence" value="ECO:0007669"/>
    <property type="project" value="UniProtKB-KW"/>
</dbReference>
<comment type="caution">
    <text evidence="9">The sequence shown here is derived from an EMBL/GenBank/DDBJ whole genome shotgun (WGS) entry which is preliminary data.</text>
</comment>
<dbReference type="PANTHER" id="PTHR39560">
    <property type="entry name" value="PROTEIN ADENYLYLTRANSFERASE FIC-RELATED"/>
    <property type="match status" value="1"/>
</dbReference>
<dbReference type="InterPro" id="IPR036597">
    <property type="entry name" value="Fido-like_dom_sf"/>
</dbReference>
<dbReference type="SUPFAM" id="SSF140931">
    <property type="entry name" value="Fic-like"/>
    <property type="match status" value="1"/>
</dbReference>
<evidence type="ECO:0000256" key="7">
    <source>
        <dbReference type="ARBA" id="ARBA00048696"/>
    </source>
</evidence>
<evidence type="ECO:0000313" key="10">
    <source>
        <dbReference type="Proteomes" id="UP000076587"/>
    </source>
</evidence>
<evidence type="ECO:0000256" key="2">
    <source>
        <dbReference type="ARBA" id="ARBA00022695"/>
    </source>
</evidence>
<evidence type="ECO:0000256" key="4">
    <source>
        <dbReference type="ARBA" id="ARBA00022840"/>
    </source>
</evidence>
<dbReference type="Gene3D" id="1.10.3290.10">
    <property type="entry name" value="Fido-like domain"/>
    <property type="match status" value="1"/>
</dbReference>
<dbReference type="GO" id="GO:0051302">
    <property type="term" value="P:regulation of cell division"/>
    <property type="evidence" value="ECO:0007669"/>
    <property type="project" value="TreeGrafter"/>
</dbReference>
<keyword evidence="2" id="KW-0548">Nucleotidyltransferase</keyword>
<dbReference type="PATRIC" id="fig|1365253.3.peg.901"/>
<organism evidence="9 10">
    <name type="scientific">Pseudoalteromonas luteoviolacea NCIMB 1942</name>
    <dbReference type="NCBI Taxonomy" id="1365253"/>
    <lineage>
        <taxon>Bacteria</taxon>
        <taxon>Pseudomonadati</taxon>
        <taxon>Pseudomonadota</taxon>
        <taxon>Gammaproteobacteria</taxon>
        <taxon>Alteromonadales</taxon>
        <taxon>Pseudoalteromonadaceae</taxon>
        <taxon>Pseudoalteromonas</taxon>
    </lineage>
</organism>
<dbReference type="EC" id="2.7.7.108" evidence="5"/>
<gene>
    <name evidence="9" type="ORF">N482_24300</name>
</gene>
<dbReference type="Pfam" id="PF02661">
    <property type="entry name" value="Fic"/>
    <property type="match status" value="1"/>
</dbReference>
<comment type="catalytic activity">
    <reaction evidence="7">
        <text>L-tyrosyl-[protein] + ATP = O-(5'-adenylyl)-L-tyrosyl-[protein] + diphosphate</text>
        <dbReference type="Rhea" id="RHEA:54288"/>
        <dbReference type="Rhea" id="RHEA-COMP:10136"/>
        <dbReference type="Rhea" id="RHEA-COMP:13846"/>
        <dbReference type="ChEBI" id="CHEBI:30616"/>
        <dbReference type="ChEBI" id="CHEBI:33019"/>
        <dbReference type="ChEBI" id="CHEBI:46858"/>
        <dbReference type="ChEBI" id="CHEBI:83624"/>
        <dbReference type="EC" id="2.7.7.108"/>
    </reaction>
</comment>
<keyword evidence="4" id="KW-0067">ATP-binding</keyword>
<proteinExistence type="predicted"/>
<accession>A0A167GG77</accession>
<dbReference type="RefSeq" id="WP_063375861.1">
    <property type="nucleotide sequence ID" value="NZ_AUXT01000053.1"/>
</dbReference>
<dbReference type="GO" id="GO:0070733">
    <property type="term" value="F:AMPylase activity"/>
    <property type="evidence" value="ECO:0007669"/>
    <property type="project" value="UniProtKB-EC"/>
</dbReference>
<evidence type="ECO:0000256" key="5">
    <source>
        <dbReference type="ARBA" id="ARBA00034531"/>
    </source>
</evidence>
<reference evidence="9 10" key="1">
    <citation type="submission" date="2013-07" db="EMBL/GenBank/DDBJ databases">
        <title>Comparative Genomic and Metabolomic Analysis of Twelve Strains of Pseudoalteromonas luteoviolacea.</title>
        <authorList>
            <person name="Vynne N.G."/>
            <person name="Mansson M."/>
            <person name="Gram L."/>
        </authorList>
    </citation>
    <scope>NUCLEOTIDE SEQUENCE [LARGE SCALE GENOMIC DNA]</scope>
    <source>
        <strain evidence="9 10">NCIMB 1942</strain>
    </source>
</reference>
<dbReference type="AlphaFoldDB" id="A0A167GG77"/>
<protein>
    <recommendedName>
        <fullName evidence="5">protein adenylyltransferase</fullName>
        <ecNumber evidence="5">2.7.7.108</ecNumber>
    </recommendedName>
</protein>
<evidence type="ECO:0000313" key="9">
    <source>
        <dbReference type="EMBL" id="KZN55258.1"/>
    </source>
</evidence>
<dbReference type="EMBL" id="AUXT01000053">
    <property type="protein sequence ID" value="KZN55258.1"/>
    <property type="molecule type" value="Genomic_DNA"/>
</dbReference>
<evidence type="ECO:0000256" key="6">
    <source>
        <dbReference type="ARBA" id="ARBA00047939"/>
    </source>
</evidence>
<comment type="catalytic activity">
    <reaction evidence="6">
        <text>L-threonyl-[protein] + ATP = 3-O-(5'-adenylyl)-L-threonyl-[protein] + diphosphate</text>
        <dbReference type="Rhea" id="RHEA:54292"/>
        <dbReference type="Rhea" id="RHEA-COMP:11060"/>
        <dbReference type="Rhea" id="RHEA-COMP:13847"/>
        <dbReference type="ChEBI" id="CHEBI:30013"/>
        <dbReference type="ChEBI" id="CHEBI:30616"/>
        <dbReference type="ChEBI" id="CHEBI:33019"/>
        <dbReference type="ChEBI" id="CHEBI:138113"/>
        <dbReference type="EC" id="2.7.7.108"/>
    </reaction>
</comment>
<keyword evidence="1" id="KW-0808">Transferase</keyword>
<evidence type="ECO:0000256" key="3">
    <source>
        <dbReference type="ARBA" id="ARBA00022741"/>
    </source>
</evidence>
<keyword evidence="3" id="KW-0547">Nucleotide-binding</keyword>
<sequence length="208" mass="24298">MSKYDVESAEGSYQPGSDEKVLLNKLEIIDEEEMESLETELLLRLYEVVFEDYWPFEVLIFDDIATWHRKWLGNVYEWAGRNRTVTLGKEGFSFAAPNQISTLTQKFESKYLIQFTNLHKKSRTELVSYLAESHVEFILAHPFREGNGRISRLLLDVMALQAGYSPFDYTLWDENKEYYFKSIQAGVSGNYNYLERLVSDTLQTNLRG</sequence>
<name>A0A167GG77_9GAMM</name>
<evidence type="ECO:0000256" key="1">
    <source>
        <dbReference type="ARBA" id="ARBA00022679"/>
    </source>
</evidence>
<dbReference type="PANTHER" id="PTHR39560:SF1">
    <property type="entry name" value="PROTEIN ADENYLYLTRANSFERASE FIC-RELATED"/>
    <property type="match status" value="1"/>
</dbReference>
<dbReference type="InterPro" id="IPR003812">
    <property type="entry name" value="Fido"/>
</dbReference>
<dbReference type="PROSITE" id="PS51459">
    <property type="entry name" value="FIDO"/>
    <property type="match status" value="1"/>
</dbReference>
<feature type="domain" description="Fido" evidence="8">
    <location>
        <begin position="59"/>
        <end position="200"/>
    </location>
</feature>
<evidence type="ECO:0000259" key="8">
    <source>
        <dbReference type="PROSITE" id="PS51459"/>
    </source>
</evidence>